<evidence type="ECO:0000313" key="2">
    <source>
        <dbReference type="EMBL" id="NID10147.1"/>
    </source>
</evidence>
<keyword evidence="1" id="KW-0472">Membrane</keyword>
<gene>
    <name evidence="2" type="ORF">F7231_08165</name>
</gene>
<evidence type="ECO:0000256" key="1">
    <source>
        <dbReference type="SAM" id="Phobius"/>
    </source>
</evidence>
<proteinExistence type="predicted"/>
<organism evidence="2 3">
    <name type="scientific">Fibrivirga algicola</name>
    <dbReference type="NCBI Taxonomy" id="2950420"/>
    <lineage>
        <taxon>Bacteria</taxon>
        <taxon>Pseudomonadati</taxon>
        <taxon>Bacteroidota</taxon>
        <taxon>Cytophagia</taxon>
        <taxon>Cytophagales</taxon>
        <taxon>Spirosomataceae</taxon>
        <taxon>Fibrivirga</taxon>
    </lineage>
</organism>
<keyword evidence="1" id="KW-0812">Transmembrane</keyword>
<dbReference type="Proteomes" id="UP000606008">
    <property type="component" value="Unassembled WGS sequence"/>
</dbReference>
<accession>A0ABX0QGF7</accession>
<feature type="transmembrane region" description="Helical" evidence="1">
    <location>
        <begin position="97"/>
        <end position="116"/>
    </location>
</feature>
<evidence type="ECO:0008006" key="4">
    <source>
        <dbReference type="Google" id="ProtNLM"/>
    </source>
</evidence>
<evidence type="ECO:0000313" key="3">
    <source>
        <dbReference type="Proteomes" id="UP000606008"/>
    </source>
</evidence>
<dbReference type="EMBL" id="WAEL01000002">
    <property type="protein sequence ID" value="NID10147.1"/>
    <property type="molecule type" value="Genomic_DNA"/>
</dbReference>
<reference evidence="3" key="2">
    <citation type="submission" date="2023-07" db="EMBL/GenBank/DDBJ databases">
        <authorList>
            <person name="Jung D.-H."/>
        </authorList>
    </citation>
    <scope>NUCLEOTIDE SEQUENCE [LARGE SCALE GENOMIC DNA]</scope>
    <source>
        <strain evidence="3">JA-25</strain>
    </source>
</reference>
<protein>
    <recommendedName>
        <fullName evidence="4">DUF2127 domain-containing protein</fullName>
    </recommendedName>
</protein>
<name>A0ABX0QGF7_9BACT</name>
<reference evidence="3" key="1">
    <citation type="submission" date="2019-09" db="EMBL/GenBank/DDBJ databases">
        <authorList>
            <person name="Jung D.-H."/>
        </authorList>
    </citation>
    <scope>NUCLEOTIDE SEQUENCE [LARGE SCALE GENOMIC DNA]</scope>
    <source>
        <strain evidence="3">JA-25</strain>
    </source>
</reference>
<dbReference type="RefSeq" id="WP_166691534.1">
    <property type="nucleotide sequence ID" value="NZ_WAEL01000002.1"/>
</dbReference>
<keyword evidence="3" id="KW-1185">Reference proteome</keyword>
<feature type="transmembrane region" description="Helical" evidence="1">
    <location>
        <begin position="38"/>
        <end position="60"/>
    </location>
</feature>
<keyword evidence="1" id="KW-1133">Transmembrane helix</keyword>
<comment type="caution">
    <text evidence="2">The sequence shown here is derived from an EMBL/GenBank/DDBJ whole genome shotgun (WGS) entry which is preliminary data.</text>
</comment>
<sequence length="121" mass="13188">MTPKRLFLVDGLGALLTSISLLAVLRPLKYLFGMPEQTLVMLSIPAVLFAIYSGCCFLFVGIGWRSFLRVIAVANLLYCCVTAGLIVTHYAQLTPLGVAYFVVEIVVVSVLAVIEYRASLT</sequence>
<feature type="transmembrane region" description="Helical" evidence="1">
    <location>
        <begin position="67"/>
        <end position="91"/>
    </location>
</feature>